<dbReference type="eggNOG" id="KOG0001">
    <property type="taxonomic scope" value="Eukaryota"/>
</dbReference>
<evidence type="ECO:0000313" key="2">
    <source>
        <dbReference type="EMBL" id="EPE03720.1"/>
    </source>
</evidence>
<evidence type="ECO:0000313" key="3">
    <source>
        <dbReference type="Proteomes" id="UP000016923"/>
    </source>
</evidence>
<dbReference type="Gene3D" id="3.10.20.90">
    <property type="entry name" value="Phosphatidylinositol 3-kinase Catalytic Subunit, Chain A, domain 1"/>
    <property type="match status" value="2"/>
</dbReference>
<dbReference type="Proteomes" id="UP000016923">
    <property type="component" value="Unassembled WGS sequence"/>
</dbReference>
<keyword evidence="3" id="KW-1185">Reference proteome</keyword>
<feature type="domain" description="Ubiquitin-like" evidence="1">
    <location>
        <begin position="124"/>
        <end position="200"/>
    </location>
</feature>
<dbReference type="SMART" id="SM00213">
    <property type="entry name" value="UBQ"/>
    <property type="match status" value="2"/>
</dbReference>
<sequence>MPHDPDKALEAYGSHVLFAEELNTNEGKVYTIEGIDTSRSVRDLRNQISRTIGDKTSWNSMRLIYGGEALADLTKSLYHYGVRNGDTVYFIRSIPDTAPPPYAPAAPEYPGESFPAQAETVVLSTLFFKDVDGKTYVLSDVDIETLVGDVIARLAREKSLEADWRSFKWSGKVLKPERTVRDYGIMNESTIHITGRLHGGWT</sequence>
<dbReference type="PROSITE" id="PS50053">
    <property type="entry name" value="UBIQUITIN_2"/>
    <property type="match status" value="2"/>
</dbReference>
<name>S3CST2_OPHP1</name>
<dbReference type="VEuPathDB" id="FungiDB:F503_06426"/>
<dbReference type="SUPFAM" id="SSF54236">
    <property type="entry name" value="Ubiquitin-like"/>
    <property type="match status" value="2"/>
</dbReference>
<dbReference type="HOGENOM" id="CLU_1354991_0_0_1"/>
<protein>
    <submittedName>
        <fullName evidence="2">Viral ubiquitin</fullName>
    </submittedName>
</protein>
<feature type="domain" description="Ubiquitin-like" evidence="1">
    <location>
        <begin position="35"/>
        <end position="91"/>
    </location>
</feature>
<reference evidence="2 3" key="1">
    <citation type="journal article" date="2013" name="BMC Genomics">
        <title>The genome and transcriptome of the pine saprophyte Ophiostoma piceae, and a comparison with the bark beetle-associated pine pathogen Grosmannia clavigera.</title>
        <authorList>
            <person name="Haridas S."/>
            <person name="Wang Y."/>
            <person name="Lim L."/>
            <person name="Massoumi Alamouti S."/>
            <person name="Jackman S."/>
            <person name="Docking R."/>
            <person name="Robertson G."/>
            <person name="Birol I."/>
            <person name="Bohlmann J."/>
            <person name="Breuil C."/>
        </authorList>
    </citation>
    <scope>NUCLEOTIDE SEQUENCE [LARGE SCALE GENOMIC DNA]</scope>
    <source>
        <strain evidence="2 3">UAMH 11346</strain>
    </source>
</reference>
<dbReference type="STRING" id="1262450.S3CST2"/>
<organism evidence="2 3">
    <name type="scientific">Ophiostoma piceae (strain UAMH 11346)</name>
    <name type="common">Sap stain fungus</name>
    <dbReference type="NCBI Taxonomy" id="1262450"/>
    <lineage>
        <taxon>Eukaryota</taxon>
        <taxon>Fungi</taxon>
        <taxon>Dikarya</taxon>
        <taxon>Ascomycota</taxon>
        <taxon>Pezizomycotina</taxon>
        <taxon>Sordariomycetes</taxon>
        <taxon>Sordariomycetidae</taxon>
        <taxon>Ophiostomatales</taxon>
        <taxon>Ophiostomataceae</taxon>
        <taxon>Ophiostoma</taxon>
    </lineage>
</organism>
<dbReference type="InterPro" id="IPR000626">
    <property type="entry name" value="Ubiquitin-like_dom"/>
</dbReference>
<dbReference type="EMBL" id="KE148165">
    <property type="protein sequence ID" value="EPE03720.1"/>
    <property type="molecule type" value="Genomic_DNA"/>
</dbReference>
<dbReference type="Pfam" id="PF00240">
    <property type="entry name" value="ubiquitin"/>
    <property type="match status" value="2"/>
</dbReference>
<dbReference type="InterPro" id="IPR029071">
    <property type="entry name" value="Ubiquitin-like_domsf"/>
</dbReference>
<evidence type="ECO:0000259" key="1">
    <source>
        <dbReference type="PROSITE" id="PS50053"/>
    </source>
</evidence>
<dbReference type="OrthoDB" id="428577at2759"/>
<dbReference type="CDD" id="cd17039">
    <property type="entry name" value="Ubl_ubiquitin_like"/>
    <property type="match status" value="2"/>
</dbReference>
<gene>
    <name evidence="2" type="ORF">F503_06426</name>
</gene>
<accession>S3CST2</accession>
<proteinExistence type="predicted"/>
<dbReference type="AlphaFoldDB" id="S3CST2"/>